<dbReference type="EMBL" id="JBBNAF010000007">
    <property type="protein sequence ID" value="KAK9128711.1"/>
    <property type="molecule type" value="Genomic_DNA"/>
</dbReference>
<feature type="region of interest" description="Disordered" evidence="1">
    <location>
        <begin position="43"/>
        <end position="62"/>
    </location>
</feature>
<keyword evidence="3" id="KW-1185">Reference proteome</keyword>
<dbReference type="AlphaFoldDB" id="A0AAP0P5W9"/>
<proteinExistence type="predicted"/>
<comment type="caution">
    <text evidence="2">The sequence shown here is derived from an EMBL/GenBank/DDBJ whole genome shotgun (WGS) entry which is preliminary data.</text>
</comment>
<protein>
    <submittedName>
        <fullName evidence="2">Uncharacterized protein</fullName>
    </submittedName>
</protein>
<evidence type="ECO:0000256" key="1">
    <source>
        <dbReference type="SAM" id="MobiDB-lite"/>
    </source>
</evidence>
<gene>
    <name evidence="2" type="ORF">Syun_017508</name>
</gene>
<evidence type="ECO:0000313" key="3">
    <source>
        <dbReference type="Proteomes" id="UP001420932"/>
    </source>
</evidence>
<sequence>MYMSDITTSEGLDRTSGHHVLTSGRVQLAQHLVPRVAGQIRYGSGSEPLGGARGRGGRRPTTTFYPKEKQKIDTMANASAMSIRARKDVLQGEGFHIAQHREMDLIIVCGRTEGEAFESSDDSLENKEKKRFEGQCNEAKSGGARLESKGREKKVELLCDELEESEHDEFEVTGQCDQNEQNGLKGDDLAKTLR</sequence>
<feature type="region of interest" description="Disordered" evidence="1">
    <location>
        <begin position="165"/>
        <end position="194"/>
    </location>
</feature>
<reference evidence="2 3" key="1">
    <citation type="submission" date="2024-01" db="EMBL/GenBank/DDBJ databases">
        <title>Genome assemblies of Stephania.</title>
        <authorList>
            <person name="Yang L."/>
        </authorList>
    </citation>
    <scope>NUCLEOTIDE SEQUENCE [LARGE SCALE GENOMIC DNA]</scope>
    <source>
        <strain evidence="2">YNDBR</strain>
        <tissue evidence="2">Leaf</tissue>
    </source>
</reference>
<accession>A0AAP0P5W9</accession>
<feature type="compositionally biased region" description="Basic and acidic residues" evidence="1">
    <location>
        <begin position="185"/>
        <end position="194"/>
    </location>
</feature>
<organism evidence="2 3">
    <name type="scientific">Stephania yunnanensis</name>
    <dbReference type="NCBI Taxonomy" id="152371"/>
    <lineage>
        <taxon>Eukaryota</taxon>
        <taxon>Viridiplantae</taxon>
        <taxon>Streptophyta</taxon>
        <taxon>Embryophyta</taxon>
        <taxon>Tracheophyta</taxon>
        <taxon>Spermatophyta</taxon>
        <taxon>Magnoliopsida</taxon>
        <taxon>Ranunculales</taxon>
        <taxon>Menispermaceae</taxon>
        <taxon>Menispermoideae</taxon>
        <taxon>Cissampelideae</taxon>
        <taxon>Stephania</taxon>
    </lineage>
</organism>
<name>A0AAP0P5W9_9MAGN</name>
<evidence type="ECO:0000313" key="2">
    <source>
        <dbReference type="EMBL" id="KAK9128711.1"/>
    </source>
</evidence>
<dbReference type="Proteomes" id="UP001420932">
    <property type="component" value="Unassembled WGS sequence"/>
</dbReference>